<accession>K0TMS0</accession>
<dbReference type="EMBL" id="AGNL01002115">
    <property type="protein sequence ID" value="EJK76466.1"/>
    <property type="molecule type" value="Genomic_DNA"/>
</dbReference>
<evidence type="ECO:0000313" key="3">
    <source>
        <dbReference type="Proteomes" id="UP000266841"/>
    </source>
</evidence>
<dbReference type="Proteomes" id="UP000266841">
    <property type="component" value="Unassembled WGS sequence"/>
</dbReference>
<reference evidence="2 3" key="1">
    <citation type="journal article" date="2012" name="Genome Biol.">
        <title>Genome and low-iron response of an oceanic diatom adapted to chronic iron limitation.</title>
        <authorList>
            <person name="Lommer M."/>
            <person name="Specht M."/>
            <person name="Roy A.S."/>
            <person name="Kraemer L."/>
            <person name="Andreson R."/>
            <person name="Gutowska M.A."/>
            <person name="Wolf J."/>
            <person name="Bergner S.V."/>
            <person name="Schilhabel M.B."/>
            <person name="Klostermeier U.C."/>
            <person name="Beiko R.G."/>
            <person name="Rosenstiel P."/>
            <person name="Hippler M."/>
            <person name="Laroche J."/>
        </authorList>
    </citation>
    <scope>NUCLEOTIDE SEQUENCE [LARGE SCALE GENOMIC DNA]</scope>
    <source>
        <strain evidence="2 3">CCMP1005</strain>
    </source>
</reference>
<organism evidence="2 3">
    <name type="scientific">Thalassiosira oceanica</name>
    <name type="common">Marine diatom</name>
    <dbReference type="NCBI Taxonomy" id="159749"/>
    <lineage>
        <taxon>Eukaryota</taxon>
        <taxon>Sar</taxon>
        <taxon>Stramenopiles</taxon>
        <taxon>Ochrophyta</taxon>
        <taxon>Bacillariophyta</taxon>
        <taxon>Coscinodiscophyceae</taxon>
        <taxon>Thalassiosirophycidae</taxon>
        <taxon>Thalassiosirales</taxon>
        <taxon>Thalassiosiraceae</taxon>
        <taxon>Thalassiosira</taxon>
    </lineage>
</organism>
<protein>
    <submittedName>
        <fullName evidence="2">Uncharacterized protein</fullName>
    </submittedName>
</protein>
<comment type="caution">
    <text evidence="2">The sequence shown here is derived from an EMBL/GenBank/DDBJ whole genome shotgun (WGS) entry which is preliminary data.</text>
</comment>
<feature type="region of interest" description="Disordered" evidence="1">
    <location>
        <begin position="65"/>
        <end position="94"/>
    </location>
</feature>
<dbReference type="AlphaFoldDB" id="K0TMS0"/>
<feature type="compositionally biased region" description="Basic and acidic residues" evidence="1">
    <location>
        <begin position="65"/>
        <end position="84"/>
    </location>
</feature>
<name>K0TMS0_THAOC</name>
<gene>
    <name evidence="2" type="ORF">THAOC_01771</name>
</gene>
<keyword evidence="3" id="KW-1185">Reference proteome</keyword>
<evidence type="ECO:0000313" key="2">
    <source>
        <dbReference type="EMBL" id="EJK76466.1"/>
    </source>
</evidence>
<sequence length="94" mass="10841">MNNNSLEDVFDQLDQEMNGGIQPSHADRKFRELLISMVRWHEAQTSAVDKIAHDLNDLNERLLEETQEHEKLQKTPSRGKEGTQRRGGQAQKTD</sequence>
<proteinExistence type="predicted"/>
<evidence type="ECO:0000256" key="1">
    <source>
        <dbReference type="SAM" id="MobiDB-lite"/>
    </source>
</evidence>